<name>A0ABQ3X775_9ACTN</name>
<proteinExistence type="predicted"/>
<keyword evidence="2" id="KW-1185">Reference proteome</keyword>
<organism evidence="1 2">
    <name type="scientific">Actinoplanes couchii</name>
    <dbReference type="NCBI Taxonomy" id="403638"/>
    <lineage>
        <taxon>Bacteria</taxon>
        <taxon>Bacillati</taxon>
        <taxon>Actinomycetota</taxon>
        <taxon>Actinomycetes</taxon>
        <taxon>Micromonosporales</taxon>
        <taxon>Micromonosporaceae</taxon>
        <taxon>Actinoplanes</taxon>
    </lineage>
</organism>
<protein>
    <submittedName>
        <fullName evidence="1">Uncharacterized protein</fullName>
    </submittedName>
</protein>
<dbReference type="EMBL" id="BOMG01000040">
    <property type="protein sequence ID" value="GID54368.1"/>
    <property type="molecule type" value="Genomic_DNA"/>
</dbReference>
<evidence type="ECO:0000313" key="2">
    <source>
        <dbReference type="Proteomes" id="UP000612282"/>
    </source>
</evidence>
<accession>A0ABQ3X775</accession>
<comment type="caution">
    <text evidence="1">The sequence shown here is derived from an EMBL/GenBank/DDBJ whole genome shotgun (WGS) entry which is preliminary data.</text>
</comment>
<gene>
    <name evidence="1" type="ORF">Aco03nite_027720</name>
</gene>
<reference evidence="1 2" key="1">
    <citation type="submission" date="2021-01" db="EMBL/GenBank/DDBJ databases">
        <title>Whole genome shotgun sequence of Actinoplanes couchii NBRC 106145.</title>
        <authorList>
            <person name="Komaki H."/>
            <person name="Tamura T."/>
        </authorList>
    </citation>
    <scope>NUCLEOTIDE SEQUENCE [LARGE SCALE GENOMIC DNA]</scope>
    <source>
        <strain evidence="1 2">NBRC 106145</strain>
    </source>
</reference>
<dbReference type="Proteomes" id="UP000612282">
    <property type="component" value="Unassembled WGS sequence"/>
</dbReference>
<dbReference type="RefSeq" id="WP_203795477.1">
    <property type="nucleotide sequence ID" value="NZ_BAAAQE010000035.1"/>
</dbReference>
<evidence type="ECO:0000313" key="1">
    <source>
        <dbReference type="EMBL" id="GID54368.1"/>
    </source>
</evidence>
<sequence length="247" mass="27046">MDGLVGTVPPFGPVAVGDDGGLWLVKPHDGFSDEHEAVHEWKRTACSHPGMCLADEAVTNWGGLRAFVQALDGAGWEHFPAVASLLPLDDGADVPVEVVGRILGELDFFVLQARLADEIWLVDADTGDERHRFIGVYDGIIGYGPHPYGVDHDGFFVLDPATEPPETVFRARRFEQRMLPDGRLELSDGQQIVQLDMRPIGEFEGPIPGRFGVETRAGDPARYDYLVGPLRRLCEASLNSGNPISLY</sequence>